<keyword evidence="6" id="KW-1185">Reference proteome</keyword>
<evidence type="ECO:0000313" key="6">
    <source>
        <dbReference type="Proteomes" id="UP000235672"/>
    </source>
</evidence>
<dbReference type="PANTHER" id="PTHR12415:SF4">
    <property type="entry name" value="TYROSYL-DNA PHOSPHODIESTERASE DOMAIN-CONTAINING PROTEIN"/>
    <property type="match status" value="1"/>
</dbReference>
<dbReference type="CDD" id="cd09122">
    <property type="entry name" value="PLDc_Tdp1_1"/>
    <property type="match status" value="1"/>
</dbReference>
<dbReference type="GO" id="GO:0017005">
    <property type="term" value="F:3'-tyrosyl-DNA phosphodiesterase activity"/>
    <property type="evidence" value="ECO:0007669"/>
    <property type="project" value="TreeGrafter"/>
</dbReference>
<feature type="active site" description="Nucleophile" evidence="1">
    <location>
        <position position="385"/>
    </location>
</feature>
<dbReference type="Proteomes" id="UP000235672">
    <property type="component" value="Unassembled WGS sequence"/>
</dbReference>
<evidence type="ECO:0000256" key="1">
    <source>
        <dbReference type="PIRSR" id="PIRSR610347-1"/>
    </source>
</evidence>
<evidence type="ECO:0000256" key="4">
    <source>
        <dbReference type="SAM" id="MobiDB-lite"/>
    </source>
</evidence>
<feature type="active site" description="Proton donor/acceptor" evidence="1">
    <location>
        <position position="629"/>
    </location>
</feature>
<sequence length="772" mass="85894">MSDADSDEDLQKAIALSLVSSEPGPREINAIFIEDDDDEDDDDLDKPRNMHLLTSARTRANRTPSGPSESTQRTVIDLSTPMQLLSETENEAAPPAVGLLGLDRRQMEEERLARVALGKKAEVDISISKKRKASTSPIHSRDRARREKERLRNLSEPIPTPTAKRELGESTCAAPALADRRKLDPLHLENKGLDINHPQVQEPINSPPHNDTTVSISSTKAPHHLHGKEQSRAVDVSGIQYLDGIVKKTWAFGYDRRGDDIKIEEVLQKNDLQLAVLSSYQIDADWITSKLDSKTKVVWVVQAKDEAQLNTGIHLHDPIVAIQIEDMSVTQLSVAAQLPAALPKPFTNYDGVELLKEIKQNWAAEAPRHFRFCFPAMDGNVNCMHSKLQLLAHPTHLRVVIPSANLTPHDWGETGCLENVCFLIDLPRLPDGQEAELKRLTRFGEELLAFLHAMGLDKAQIDSMRRFDFSRTAHLAFVHSIGGSHLASTKMPTTGLCGLGKAVRDLGLDTEGPLNIDFLAASIGNLNEKFLKSMYLAAKGDDGMTEYEWRNHRSTKKKGVESEEEHRVSDEVRSRCRIYFPSYETVHTSRGGIGGAGTICFQPKYWASDSFPRGLMRDCKSQREGLLMHSKMIFVRPDNPNLHGNMAWAYLGSHNLSESACPMWATGASHYRMDFALGSCQVGNALFAKAIILLGRLVKDNTTKKPKINIRNWECGVVIPVASSMLPVDWQADHEALADGPGMSVFDGILPVPMIVPGEEYQGRRPWFYSEQ</sequence>
<dbReference type="GO" id="GO:0003690">
    <property type="term" value="F:double-stranded DNA binding"/>
    <property type="evidence" value="ECO:0007669"/>
    <property type="project" value="TreeGrafter"/>
</dbReference>
<feature type="region of interest" description="Disordered" evidence="4">
    <location>
        <begin position="32"/>
        <end position="73"/>
    </location>
</feature>
<dbReference type="Gene3D" id="3.30.870.10">
    <property type="entry name" value="Endonuclease Chain A"/>
    <property type="match status" value="2"/>
</dbReference>
<dbReference type="GO" id="GO:0003697">
    <property type="term" value="F:single-stranded DNA binding"/>
    <property type="evidence" value="ECO:0007669"/>
    <property type="project" value="TreeGrafter"/>
</dbReference>
<dbReference type="Pfam" id="PF06087">
    <property type="entry name" value="Tyr-DNA_phospho"/>
    <property type="match status" value="1"/>
</dbReference>
<name>A0A2J6QQ16_9HELO</name>
<feature type="compositionally biased region" description="Acidic residues" evidence="4">
    <location>
        <begin position="33"/>
        <end position="44"/>
    </location>
</feature>
<dbReference type="GO" id="GO:0006281">
    <property type="term" value="P:DNA repair"/>
    <property type="evidence" value="ECO:0007669"/>
    <property type="project" value="InterPro"/>
</dbReference>
<feature type="binding site" evidence="2">
    <location>
        <position position="387"/>
    </location>
    <ligand>
        <name>substrate</name>
    </ligand>
</feature>
<organism evidence="5 6">
    <name type="scientific">Hyaloscypha hepaticicola</name>
    <dbReference type="NCBI Taxonomy" id="2082293"/>
    <lineage>
        <taxon>Eukaryota</taxon>
        <taxon>Fungi</taxon>
        <taxon>Dikarya</taxon>
        <taxon>Ascomycota</taxon>
        <taxon>Pezizomycotina</taxon>
        <taxon>Leotiomycetes</taxon>
        <taxon>Helotiales</taxon>
        <taxon>Hyaloscyphaceae</taxon>
        <taxon>Hyaloscypha</taxon>
    </lineage>
</organism>
<protein>
    <submittedName>
        <fullName evidence="5">Phospholipase D/nuclease</fullName>
    </submittedName>
</protein>
<feature type="binding site" evidence="2">
    <location>
        <position position="631"/>
    </location>
    <ligand>
        <name>substrate</name>
    </ligand>
</feature>
<evidence type="ECO:0000256" key="3">
    <source>
        <dbReference type="PIRSR" id="PIRSR610347-3"/>
    </source>
</evidence>
<dbReference type="EMBL" id="KZ613464">
    <property type="protein sequence ID" value="PMD28351.1"/>
    <property type="molecule type" value="Genomic_DNA"/>
</dbReference>
<dbReference type="OrthoDB" id="47785at2759"/>
<evidence type="ECO:0000256" key="2">
    <source>
        <dbReference type="PIRSR" id="PIRSR610347-2"/>
    </source>
</evidence>
<dbReference type="STRING" id="1745343.A0A2J6QQ16"/>
<dbReference type="AlphaFoldDB" id="A0A2J6QQ16"/>
<accession>A0A2J6QQ16</accession>
<dbReference type="SUPFAM" id="SSF56024">
    <property type="entry name" value="Phospholipase D/nuclease"/>
    <property type="match status" value="2"/>
</dbReference>
<gene>
    <name evidence="5" type="ORF">NA56DRAFT_696122</name>
</gene>
<proteinExistence type="predicted"/>
<feature type="site" description="Interaction with DNA" evidence="3">
    <location>
        <position position="657"/>
    </location>
</feature>
<feature type="compositionally biased region" description="Basic and acidic residues" evidence="4">
    <location>
        <begin position="139"/>
        <end position="148"/>
    </location>
</feature>
<dbReference type="PANTHER" id="PTHR12415">
    <property type="entry name" value="TYROSYL-DNA PHOSPHODIESTERASE 1"/>
    <property type="match status" value="1"/>
</dbReference>
<dbReference type="GO" id="GO:0005634">
    <property type="term" value="C:nucleus"/>
    <property type="evidence" value="ECO:0007669"/>
    <property type="project" value="InterPro"/>
</dbReference>
<feature type="compositionally biased region" description="Polar residues" evidence="4">
    <location>
        <begin position="55"/>
        <end position="73"/>
    </location>
</feature>
<reference evidence="5 6" key="1">
    <citation type="submission" date="2016-05" db="EMBL/GenBank/DDBJ databases">
        <title>A degradative enzymes factory behind the ericoid mycorrhizal symbiosis.</title>
        <authorList>
            <consortium name="DOE Joint Genome Institute"/>
            <person name="Martino E."/>
            <person name="Morin E."/>
            <person name="Grelet G."/>
            <person name="Kuo A."/>
            <person name="Kohler A."/>
            <person name="Daghino S."/>
            <person name="Barry K."/>
            <person name="Choi C."/>
            <person name="Cichocki N."/>
            <person name="Clum A."/>
            <person name="Copeland A."/>
            <person name="Hainaut M."/>
            <person name="Haridas S."/>
            <person name="Labutti K."/>
            <person name="Lindquist E."/>
            <person name="Lipzen A."/>
            <person name="Khouja H.-R."/>
            <person name="Murat C."/>
            <person name="Ohm R."/>
            <person name="Olson A."/>
            <person name="Spatafora J."/>
            <person name="Veneault-Fourrey C."/>
            <person name="Henrissat B."/>
            <person name="Grigoriev I."/>
            <person name="Martin F."/>
            <person name="Perotto S."/>
        </authorList>
    </citation>
    <scope>NUCLEOTIDE SEQUENCE [LARGE SCALE GENOMIC DNA]</scope>
    <source>
        <strain evidence="5 6">UAMH 7357</strain>
    </source>
</reference>
<evidence type="ECO:0000313" key="5">
    <source>
        <dbReference type="EMBL" id="PMD28351.1"/>
    </source>
</evidence>
<feature type="region of interest" description="Disordered" evidence="4">
    <location>
        <begin position="128"/>
        <end position="148"/>
    </location>
</feature>
<dbReference type="InterPro" id="IPR010347">
    <property type="entry name" value="Tdp1"/>
</dbReference>